<keyword evidence="2" id="KW-0732">Signal</keyword>
<feature type="region of interest" description="Disordered" evidence="1">
    <location>
        <begin position="94"/>
        <end position="118"/>
    </location>
</feature>
<comment type="caution">
    <text evidence="3">The sequence shown here is derived from an EMBL/GenBank/DDBJ whole genome shotgun (WGS) entry which is preliminary data.</text>
</comment>
<evidence type="ECO:0000256" key="1">
    <source>
        <dbReference type="SAM" id="MobiDB-lite"/>
    </source>
</evidence>
<gene>
    <name evidence="3" type="ORF">U0C82_04525</name>
</gene>
<evidence type="ECO:0000313" key="4">
    <source>
        <dbReference type="Proteomes" id="UP001294412"/>
    </source>
</evidence>
<name>A0ABU5HZ69_9HYPH</name>
<dbReference type="EMBL" id="JAXLPB010000001">
    <property type="protein sequence ID" value="MDY8108418.1"/>
    <property type="molecule type" value="Genomic_DNA"/>
</dbReference>
<accession>A0ABU5HZ69</accession>
<keyword evidence="4" id="KW-1185">Reference proteome</keyword>
<organism evidence="3 4">
    <name type="scientific">Fulvimarina uroteuthidis</name>
    <dbReference type="NCBI Taxonomy" id="3098149"/>
    <lineage>
        <taxon>Bacteria</taxon>
        <taxon>Pseudomonadati</taxon>
        <taxon>Pseudomonadota</taxon>
        <taxon>Alphaproteobacteria</taxon>
        <taxon>Hyphomicrobiales</taxon>
        <taxon>Aurantimonadaceae</taxon>
        <taxon>Fulvimarina</taxon>
    </lineage>
</organism>
<evidence type="ECO:0000256" key="2">
    <source>
        <dbReference type="SAM" id="SignalP"/>
    </source>
</evidence>
<feature type="chain" id="PRO_5047495223" evidence="2">
    <location>
        <begin position="21"/>
        <end position="118"/>
    </location>
</feature>
<proteinExistence type="predicted"/>
<evidence type="ECO:0000313" key="3">
    <source>
        <dbReference type="EMBL" id="MDY8108418.1"/>
    </source>
</evidence>
<sequence>MRLPLLAATAALAFAAPAFAQSSADDIRSALVGNTFQGGMGGAAYTSYFGEDGTYADATTTGRYEITDEGVCYPDTEYGCYQATIEGDRLEWSKDGESQGTGTIVEGNPLGFGEDAAQ</sequence>
<protein>
    <submittedName>
        <fullName evidence="3">Uncharacterized protein</fullName>
    </submittedName>
</protein>
<feature type="signal peptide" evidence="2">
    <location>
        <begin position="1"/>
        <end position="20"/>
    </location>
</feature>
<dbReference type="Proteomes" id="UP001294412">
    <property type="component" value="Unassembled WGS sequence"/>
</dbReference>
<reference evidence="3 4" key="1">
    <citation type="submission" date="2023-12" db="EMBL/GenBank/DDBJ databases">
        <title>Description of Novel Strain Fulvimarina sp. 2208YS6-2-32 isolated from Uroteuthis (Photololigo) edulis.</title>
        <authorList>
            <person name="Park J.-S."/>
        </authorList>
    </citation>
    <scope>NUCLEOTIDE SEQUENCE [LARGE SCALE GENOMIC DNA]</scope>
    <source>
        <strain evidence="3 4">2208YS6-2-32</strain>
    </source>
</reference>
<dbReference type="RefSeq" id="WP_322185862.1">
    <property type="nucleotide sequence ID" value="NZ_JAXLPB010000001.1"/>
</dbReference>